<keyword evidence="2" id="KW-1185">Reference proteome</keyword>
<accession>A0ACC2FDQ5</accession>
<comment type="caution">
    <text evidence="1">The sequence shown here is derived from an EMBL/GenBank/DDBJ whole genome shotgun (WGS) entry which is preliminary data.</text>
</comment>
<evidence type="ECO:0000313" key="1">
    <source>
        <dbReference type="EMBL" id="KAJ7989470.1"/>
    </source>
</evidence>
<gene>
    <name evidence="1" type="ORF">DPEC_G00304880</name>
</gene>
<evidence type="ECO:0000313" key="2">
    <source>
        <dbReference type="Proteomes" id="UP001157502"/>
    </source>
</evidence>
<dbReference type="Proteomes" id="UP001157502">
    <property type="component" value="Chromosome 29"/>
</dbReference>
<protein>
    <submittedName>
        <fullName evidence="1">Uncharacterized protein</fullName>
    </submittedName>
</protein>
<name>A0ACC2FDQ5_DALPE</name>
<sequence>MLQVPGLQNCGIPTKVLCQLNMVMPEELVDDEEIWEDIKAECCKYGSLRSIEIPRPINGVEVPGCGKIFVEYDSAAECQKALQARTGRKFTNRVVVTKYYDSDMYHRHDF</sequence>
<organism evidence="1 2">
    <name type="scientific">Dallia pectoralis</name>
    <name type="common">Alaska blackfish</name>
    <dbReference type="NCBI Taxonomy" id="75939"/>
    <lineage>
        <taxon>Eukaryota</taxon>
        <taxon>Metazoa</taxon>
        <taxon>Chordata</taxon>
        <taxon>Craniata</taxon>
        <taxon>Vertebrata</taxon>
        <taxon>Euteleostomi</taxon>
        <taxon>Actinopterygii</taxon>
        <taxon>Neopterygii</taxon>
        <taxon>Teleostei</taxon>
        <taxon>Protacanthopterygii</taxon>
        <taxon>Esociformes</taxon>
        <taxon>Umbridae</taxon>
        <taxon>Dallia</taxon>
    </lineage>
</organism>
<reference evidence="1" key="1">
    <citation type="submission" date="2021-05" db="EMBL/GenBank/DDBJ databases">
        <authorList>
            <person name="Pan Q."/>
            <person name="Jouanno E."/>
            <person name="Zahm M."/>
            <person name="Klopp C."/>
            <person name="Cabau C."/>
            <person name="Louis A."/>
            <person name="Berthelot C."/>
            <person name="Parey E."/>
            <person name="Roest Crollius H."/>
            <person name="Montfort J."/>
            <person name="Robinson-Rechavi M."/>
            <person name="Bouchez O."/>
            <person name="Lampietro C."/>
            <person name="Lopez Roques C."/>
            <person name="Donnadieu C."/>
            <person name="Postlethwait J."/>
            <person name="Bobe J."/>
            <person name="Dillon D."/>
            <person name="Chandos A."/>
            <person name="von Hippel F."/>
            <person name="Guiguen Y."/>
        </authorList>
    </citation>
    <scope>NUCLEOTIDE SEQUENCE</scope>
    <source>
        <strain evidence="1">YG-Jan2019</strain>
    </source>
</reference>
<proteinExistence type="predicted"/>
<dbReference type="EMBL" id="CM055756">
    <property type="protein sequence ID" value="KAJ7989470.1"/>
    <property type="molecule type" value="Genomic_DNA"/>
</dbReference>